<protein>
    <recommendedName>
        <fullName evidence="10">cathepsin L</fullName>
        <ecNumber evidence="10">3.4.22.15</ecNumber>
    </recommendedName>
</protein>
<comment type="function">
    <text evidence="11">May be involved in extracellular digestion.</text>
</comment>
<dbReference type="PANTHER" id="PTHR12411">
    <property type="entry name" value="CYSTEINE PROTEASE FAMILY C1-RELATED"/>
    <property type="match status" value="1"/>
</dbReference>
<dbReference type="FunFam" id="3.90.70.10:FF:000104">
    <property type="entry name" value="Cathepsin L 1"/>
    <property type="match status" value="1"/>
</dbReference>
<feature type="domain" description="Peptidase C1A papain C-terminal" evidence="13">
    <location>
        <begin position="114"/>
        <end position="309"/>
    </location>
</feature>
<evidence type="ECO:0000313" key="16">
    <source>
        <dbReference type="Proteomes" id="UP000688137"/>
    </source>
</evidence>
<evidence type="ECO:0000256" key="6">
    <source>
        <dbReference type="ARBA" id="ARBA00022807"/>
    </source>
</evidence>
<evidence type="ECO:0000256" key="3">
    <source>
        <dbReference type="ARBA" id="ARBA00022670"/>
    </source>
</evidence>
<keyword evidence="2" id="KW-0964">Secreted</keyword>
<evidence type="ECO:0000256" key="5">
    <source>
        <dbReference type="ARBA" id="ARBA00022801"/>
    </source>
</evidence>
<dbReference type="GO" id="GO:0004197">
    <property type="term" value="F:cysteine-type endopeptidase activity"/>
    <property type="evidence" value="ECO:0007669"/>
    <property type="project" value="UniProtKB-EC"/>
</dbReference>
<gene>
    <name evidence="15" type="ORF">PPRIM_AZ9-3.1.T0810028</name>
</gene>
<feature type="signal peptide" evidence="12">
    <location>
        <begin position="1"/>
        <end position="24"/>
    </location>
</feature>
<keyword evidence="3" id="KW-0645">Protease</keyword>
<dbReference type="InterPro" id="IPR039417">
    <property type="entry name" value="Peptidase_C1A_papain-like"/>
</dbReference>
<evidence type="ECO:0000259" key="13">
    <source>
        <dbReference type="SMART" id="SM00645"/>
    </source>
</evidence>
<evidence type="ECO:0000256" key="2">
    <source>
        <dbReference type="ARBA" id="ARBA00022525"/>
    </source>
</evidence>
<reference evidence="15" key="1">
    <citation type="submission" date="2021-01" db="EMBL/GenBank/DDBJ databases">
        <authorList>
            <consortium name="Genoscope - CEA"/>
            <person name="William W."/>
        </authorList>
    </citation>
    <scope>NUCLEOTIDE SEQUENCE</scope>
</reference>
<name>A0A8S1NHG7_PARPR</name>
<organism evidence="15 16">
    <name type="scientific">Paramecium primaurelia</name>
    <dbReference type="NCBI Taxonomy" id="5886"/>
    <lineage>
        <taxon>Eukaryota</taxon>
        <taxon>Sar</taxon>
        <taxon>Alveolata</taxon>
        <taxon>Ciliophora</taxon>
        <taxon>Intramacronucleata</taxon>
        <taxon>Oligohymenophorea</taxon>
        <taxon>Peniculida</taxon>
        <taxon>Parameciidae</taxon>
        <taxon>Paramecium</taxon>
    </lineage>
</organism>
<keyword evidence="7" id="KW-0865">Zymogen</keyword>
<dbReference type="Proteomes" id="UP000688137">
    <property type="component" value="Unassembled WGS sequence"/>
</dbReference>
<dbReference type="SMART" id="SM00848">
    <property type="entry name" value="Inhibitor_I29"/>
    <property type="match status" value="1"/>
</dbReference>
<dbReference type="SMART" id="SM00645">
    <property type="entry name" value="Pept_C1"/>
    <property type="match status" value="1"/>
</dbReference>
<evidence type="ECO:0000256" key="12">
    <source>
        <dbReference type="SAM" id="SignalP"/>
    </source>
</evidence>
<keyword evidence="5" id="KW-0378">Hydrolase</keyword>
<comment type="catalytic activity">
    <reaction evidence="9">
        <text>Specificity close to that of papain. As compared to cathepsin B, cathepsin L exhibits higher activity toward protein substrates, but has little activity on Z-Arg-Arg-NHMec, and no peptidyl-dipeptidase activity.</text>
        <dbReference type="EC" id="3.4.22.15"/>
    </reaction>
</comment>
<keyword evidence="8" id="KW-1015">Disulfide bond</keyword>
<feature type="domain" description="Cathepsin propeptide inhibitor" evidence="14">
    <location>
        <begin position="30"/>
        <end position="86"/>
    </location>
</feature>
<dbReference type="InterPro" id="IPR013128">
    <property type="entry name" value="Peptidase_C1A"/>
</dbReference>
<evidence type="ECO:0000256" key="9">
    <source>
        <dbReference type="ARBA" id="ARBA00036319"/>
    </source>
</evidence>
<sequence length="309" mass="35729">MIRSILTTAAISLLLLTNYYQTPSQTINEFDIWQLKHQKIYIGEERIYREAVYQANKQKIENHNKDETRTYDMGENQFMALTQDEFISLYLTQVDAPKLEQQEQIEEIFDTQEPLKFVDWSSYTTIKSQGQCGSGWAFSVSNSIEAWYGIRGGRNITASAQQLIDCDVYSKGCYQGTNYNAMHYAQQVGLMNSMSYPYIGQQQGCRYNRGDYRINNYQFVGREQQTLQHYIQNYPVSVGVDAQNWQFYNNGTFSDCGQNINHYVLAVGFDFGYNWILQNSWGYGWGENGIIRLSPGNTCGILNQAYQIN</sequence>
<dbReference type="Pfam" id="PF00112">
    <property type="entry name" value="Peptidase_C1"/>
    <property type="match status" value="1"/>
</dbReference>
<comment type="subcellular location">
    <subcellularLocation>
        <location evidence="1">Secreted</location>
    </subcellularLocation>
</comment>
<dbReference type="InterPro" id="IPR000668">
    <property type="entry name" value="Peptidase_C1A_C"/>
</dbReference>
<dbReference type="EMBL" id="CAJJDM010000084">
    <property type="protein sequence ID" value="CAD8088425.1"/>
    <property type="molecule type" value="Genomic_DNA"/>
</dbReference>
<feature type="chain" id="PRO_5035942015" description="cathepsin L" evidence="12">
    <location>
        <begin position="25"/>
        <end position="309"/>
    </location>
</feature>
<dbReference type="GO" id="GO:0005576">
    <property type="term" value="C:extracellular region"/>
    <property type="evidence" value="ECO:0007669"/>
    <property type="project" value="UniProtKB-SubCell"/>
</dbReference>
<dbReference type="AlphaFoldDB" id="A0A8S1NHG7"/>
<dbReference type="CDD" id="cd02248">
    <property type="entry name" value="Peptidase_C1A"/>
    <property type="match status" value="1"/>
</dbReference>
<evidence type="ECO:0000256" key="1">
    <source>
        <dbReference type="ARBA" id="ARBA00004613"/>
    </source>
</evidence>
<dbReference type="Pfam" id="PF08246">
    <property type="entry name" value="Inhibitor_I29"/>
    <property type="match status" value="1"/>
</dbReference>
<dbReference type="EC" id="3.4.22.15" evidence="10"/>
<keyword evidence="4 12" id="KW-0732">Signal</keyword>
<comment type="caution">
    <text evidence="15">The sequence shown here is derived from an EMBL/GenBank/DDBJ whole genome shotgun (WGS) entry which is preliminary data.</text>
</comment>
<keyword evidence="6" id="KW-0788">Thiol protease</keyword>
<evidence type="ECO:0000259" key="14">
    <source>
        <dbReference type="SMART" id="SM00848"/>
    </source>
</evidence>
<evidence type="ECO:0000256" key="10">
    <source>
        <dbReference type="ARBA" id="ARBA00038911"/>
    </source>
</evidence>
<accession>A0A8S1NHG7</accession>
<evidence type="ECO:0000256" key="11">
    <source>
        <dbReference type="ARBA" id="ARBA00053662"/>
    </source>
</evidence>
<dbReference type="InterPro" id="IPR013201">
    <property type="entry name" value="Prot_inhib_I29"/>
</dbReference>
<evidence type="ECO:0000256" key="8">
    <source>
        <dbReference type="ARBA" id="ARBA00023157"/>
    </source>
</evidence>
<evidence type="ECO:0000256" key="4">
    <source>
        <dbReference type="ARBA" id="ARBA00022729"/>
    </source>
</evidence>
<evidence type="ECO:0000256" key="7">
    <source>
        <dbReference type="ARBA" id="ARBA00023145"/>
    </source>
</evidence>
<keyword evidence="16" id="KW-1185">Reference proteome</keyword>
<proteinExistence type="predicted"/>
<dbReference type="OMA" id="CGQNINH"/>
<dbReference type="GO" id="GO:0006508">
    <property type="term" value="P:proteolysis"/>
    <property type="evidence" value="ECO:0007669"/>
    <property type="project" value="UniProtKB-KW"/>
</dbReference>
<evidence type="ECO:0000313" key="15">
    <source>
        <dbReference type="EMBL" id="CAD8088425.1"/>
    </source>
</evidence>